<dbReference type="CDD" id="cd18093">
    <property type="entry name" value="SpoU-like_TrmJ"/>
    <property type="match status" value="1"/>
</dbReference>
<dbReference type="InterPro" id="IPR001537">
    <property type="entry name" value="SpoU_MeTrfase"/>
</dbReference>
<dbReference type="InterPro" id="IPR001763">
    <property type="entry name" value="Rhodanese-like_dom"/>
</dbReference>
<dbReference type="Proteomes" id="UP000248161">
    <property type="component" value="Unassembled WGS sequence"/>
</dbReference>
<dbReference type="PANTHER" id="PTHR42786">
    <property type="entry name" value="TRNA/RRNA METHYLTRANSFERASE"/>
    <property type="match status" value="1"/>
</dbReference>
<reference evidence="6 7" key="1">
    <citation type="journal article" date="2015" name="Nat. Commun.">
        <title>Genomic and transcriptomic evidence for scavenging of diverse organic compounds by widespread deep-sea archaea.</title>
        <authorList>
            <person name="Li M."/>
            <person name="Baker B.J."/>
            <person name="Anantharaman K."/>
            <person name="Jain S."/>
            <person name="Breier J.A."/>
            <person name="Dick G.J."/>
        </authorList>
    </citation>
    <scope>NUCLEOTIDE SEQUENCE [LARGE SCALE GENOMIC DNA]</scope>
    <source>
        <strain evidence="6">Cayman_51_deep</strain>
    </source>
</reference>
<dbReference type="GO" id="GO:0003723">
    <property type="term" value="F:RNA binding"/>
    <property type="evidence" value="ECO:0007669"/>
    <property type="project" value="InterPro"/>
</dbReference>
<dbReference type="GO" id="GO:0005829">
    <property type="term" value="C:cytosol"/>
    <property type="evidence" value="ECO:0007669"/>
    <property type="project" value="TreeGrafter"/>
</dbReference>
<dbReference type="InterPro" id="IPR004384">
    <property type="entry name" value="RNA_MeTrfase_TrmJ/LasT"/>
</dbReference>
<dbReference type="NCBIfam" id="TIGR00050">
    <property type="entry name" value="rRNA_methyl_1"/>
    <property type="match status" value="1"/>
</dbReference>
<organism evidence="6 7">
    <name type="scientific">Candidatus Thalassarchaeum betae</name>
    <dbReference type="NCBI Taxonomy" id="2599289"/>
    <lineage>
        <taxon>Archaea</taxon>
        <taxon>Methanobacteriati</taxon>
        <taxon>Thermoplasmatota</taxon>
        <taxon>Candidatus Poseidoniia</taxon>
        <taxon>Candidatus Poseidoniales</taxon>
        <taxon>Candidatus Thalassarchaeaceae</taxon>
        <taxon>Candidatus Thalassarchaeum</taxon>
    </lineage>
</organism>
<feature type="domain" description="Rhodanese" evidence="5">
    <location>
        <begin position="37"/>
        <end position="67"/>
    </location>
</feature>
<dbReference type="AlphaFoldDB" id="A0A2V3HSY2"/>
<evidence type="ECO:0000256" key="3">
    <source>
        <dbReference type="ARBA" id="ARBA00022679"/>
    </source>
</evidence>
<sequence>MPATVVGDHQEAPLPSISQRVCVVLVRPENDGNIGAVARVMANFGISDLRVVGGGIEWSEETRNRAKHAQWVLDGATSFDAIGDASSDCSLVVGTSGKRESGDKTAFRHFLNPEDLASRVKDTDSRIALVFGPEGKGLLNEELNICDLLVSVPTWEGYPILNLSHAVAILCYEWYKAPDSEPADHTLLSPELRMRLKEEISKLARTMPTRDHRRQGIEETLSRVMLRGLPSDDEAHRILGVISAATVAFEQNSP</sequence>
<accession>A0A2V3HSY2</accession>
<dbReference type="PIRSF" id="PIRSF004808">
    <property type="entry name" value="LasT"/>
    <property type="match status" value="1"/>
</dbReference>
<keyword evidence="2 6" id="KW-0489">Methyltransferase</keyword>
<dbReference type="EMBL" id="PSPG01000004">
    <property type="protein sequence ID" value="PXF21962.1"/>
    <property type="molecule type" value="Genomic_DNA"/>
</dbReference>
<dbReference type="PROSITE" id="PS50206">
    <property type="entry name" value="RHODANESE_3"/>
    <property type="match status" value="1"/>
</dbReference>
<name>A0A2V3HSY2_9ARCH</name>
<gene>
    <name evidence="6" type="ORF">CXX69_02325</name>
</gene>
<comment type="similarity">
    <text evidence="1">Belongs to the class IV-like SAM-binding methyltransferase superfamily. RNA methyltransferase TrmH family.</text>
</comment>
<keyword evidence="4" id="KW-0949">S-adenosyl-L-methionine</keyword>
<evidence type="ECO:0000256" key="2">
    <source>
        <dbReference type="ARBA" id="ARBA00022603"/>
    </source>
</evidence>
<keyword evidence="3 6" id="KW-0808">Transferase</keyword>
<proteinExistence type="inferred from homology"/>
<dbReference type="GO" id="GO:0008173">
    <property type="term" value="F:RNA methyltransferase activity"/>
    <property type="evidence" value="ECO:0007669"/>
    <property type="project" value="InterPro"/>
</dbReference>
<evidence type="ECO:0000256" key="4">
    <source>
        <dbReference type="ARBA" id="ARBA00022691"/>
    </source>
</evidence>
<evidence type="ECO:0000313" key="6">
    <source>
        <dbReference type="EMBL" id="PXF21962.1"/>
    </source>
</evidence>
<evidence type="ECO:0000256" key="1">
    <source>
        <dbReference type="ARBA" id="ARBA00007228"/>
    </source>
</evidence>
<dbReference type="Gene3D" id="3.40.1280.10">
    <property type="match status" value="1"/>
</dbReference>
<dbReference type="InterPro" id="IPR029028">
    <property type="entry name" value="Alpha/beta_knot_MTases"/>
</dbReference>
<dbReference type="Pfam" id="PF00588">
    <property type="entry name" value="SpoU_methylase"/>
    <property type="match status" value="1"/>
</dbReference>
<protein>
    <submittedName>
        <fullName evidence="6">tRNA (Guanosine(18)-2'-O)-methyltransferase TrmH</fullName>
    </submittedName>
</protein>
<evidence type="ECO:0000313" key="7">
    <source>
        <dbReference type="Proteomes" id="UP000248161"/>
    </source>
</evidence>
<dbReference type="PANTHER" id="PTHR42786:SF2">
    <property type="entry name" value="TRNA (CYTIDINE_URIDINE-2'-O-)-METHYLTRANSFERASE TRMJ"/>
    <property type="match status" value="1"/>
</dbReference>
<comment type="caution">
    <text evidence="6">The sequence shown here is derived from an EMBL/GenBank/DDBJ whole genome shotgun (WGS) entry which is preliminary data.</text>
</comment>
<dbReference type="InterPro" id="IPR029026">
    <property type="entry name" value="tRNA_m1G_MTases_N"/>
</dbReference>
<dbReference type="SUPFAM" id="SSF75217">
    <property type="entry name" value="alpha/beta knot"/>
    <property type="match status" value="1"/>
</dbReference>
<evidence type="ECO:0000259" key="5">
    <source>
        <dbReference type="PROSITE" id="PS50206"/>
    </source>
</evidence>
<dbReference type="GO" id="GO:0002128">
    <property type="term" value="P:tRNA nucleoside ribose methylation"/>
    <property type="evidence" value="ECO:0007669"/>
    <property type="project" value="TreeGrafter"/>
</dbReference>